<comment type="caution">
    <text evidence="3">The sequence shown here is derived from an EMBL/GenBank/DDBJ whole genome shotgun (WGS) entry which is preliminary data.</text>
</comment>
<dbReference type="AlphaFoldDB" id="A0A139GTH8"/>
<keyword evidence="1" id="KW-0732">Signal</keyword>
<feature type="signal peptide" evidence="1">
    <location>
        <begin position="1"/>
        <end position="16"/>
    </location>
</feature>
<gene>
    <name evidence="3" type="ORF">AC578_5469</name>
</gene>
<dbReference type="OrthoDB" id="3518533at2759"/>
<sequence>MKLFAILLALSGLATAALNTTREYQLKTAVKPGQSGKSRYDNLWLSSYHTGAGLNDVVFDKTRAAASKGFLNATNVTSGDRKYYNQLFDLNTTFAWGLEIVESESQYAGWQPVEMNAGVQGSSPQVSGFFINSTGLQWTTDPKSPGSSSDAFGGWLVCDWWHGAPQLFFRFKYYPTSAYPAPASCADIDLIPQYI</sequence>
<evidence type="ECO:0000259" key="2">
    <source>
        <dbReference type="Pfam" id="PF25484"/>
    </source>
</evidence>
<proteinExistence type="predicted"/>
<dbReference type="STRING" id="321146.A0A139GTH8"/>
<feature type="domain" description="DUF7907" evidence="2">
    <location>
        <begin position="22"/>
        <end position="194"/>
    </location>
</feature>
<organism evidence="3 4">
    <name type="scientific">Pseudocercospora eumusae</name>
    <dbReference type="NCBI Taxonomy" id="321146"/>
    <lineage>
        <taxon>Eukaryota</taxon>
        <taxon>Fungi</taxon>
        <taxon>Dikarya</taxon>
        <taxon>Ascomycota</taxon>
        <taxon>Pezizomycotina</taxon>
        <taxon>Dothideomycetes</taxon>
        <taxon>Dothideomycetidae</taxon>
        <taxon>Mycosphaerellales</taxon>
        <taxon>Mycosphaerellaceae</taxon>
        <taxon>Pseudocercospora</taxon>
    </lineage>
</organism>
<dbReference type="EMBL" id="LFZN01000504">
    <property type="protein sequence ID" value="KXS93506.1"/>
    <property type="molecule type" value="Genomic_DNA"/>
</dbReference>
<dbReference type="InterPro" id="IPR057229">
    <property type="entry name" value="DUF7907"/>
</dbReference>
<evidence type="ECO:0000313" key="3">
    <source>
        <dbReference type="EMBL" id="KXS93506.1"/>
    </source>
</evidence>
<name>A0A139GTH8_9PEZI</name>
<dbReference type="Pfam" id="PF25484">
    <property type="entry name" value="DUF7907"/>
    <property type="match status" value="1"/>
</dbReference>
<dbReference type="Proteomes" id="UP000070133">
    <property type="component" value="Unassembled WGS sequence"/>
</dbReference>
<feature type="chain" id="PRO_5007806145" description="DUF7907 domain-containing protein" evidence="1">
    <location>
        <begin position="17"/>
        <end position="195"/>
    </location>
</feature>
<evidence type="ECO:0000313" key="4">
    <source>
        <dbReference type="Proteomes" id="UP000070133"/>
    </source>
</evidence>
<accession>A0A139GTH8</accession>
<reference evidence="3 4" key="1">
    <citation type="submission" date="2015-07" db="EMBL/GenBank/DDBJ databases">
        <title>Comparative genomics of the Sigatoka disease complex on banana suggests a link between parallel evolutionary changes in Pseudocercospora fijiensis and Pseudocercospora eumusae and increased virulence on the banana host.</title>
        <authorList>
            <person name="Chang T.-C."/>
            <person name="Salvucci A."/>
            <person name="Crous P.W."/>
            <person name="Stergiopoulos I."/>
        </authorList>
    </citation>
    <scope>NUCLEOTIDE SEQUENCE [LARGE SCALE GENOMIC DNA]</scope>
    <source>
        <strain evidence="3 4">CBS 114824</strain>
    </source>
</reference>
<protein>
    <recommendedName>
        <fullName evidence="2">DUF7907 domain-containing protein</fullName>
    </recommendedName>
</protein>
<evidence type="ECO:0000256" key="1">
    <source>
        <dbReference type="SAM" id="SignalP"/>
    </source>
</evidence>
<keyword evidence="4" id="KW-1185">Reference proteome</keyword>